<dbReference type="Gene3D" id="1.20.1600.10">
    <property type="entry name" value="Outer membrane efflux proteins (OEP)"/>
    <property type="match status" value="1"/>
</dbReference>
<feature type="chain" id="PRO_5022007260" description="Outer membrane efflux protein" evidence="1">
    <location>
        <begin position="36"/>
        <end position="484"/>
    </location>
</feature>
<name>A0A518CVV2_9BACT</name>
<dbReference type="EMBL" id="CP036290">
    <property type="protein sequence ID" value="QDU83345.1"/>
    <property type="molecule type" value="Genomic_DNA"/>
</dbReference>
<feature type="signal peptide" evidence="1">
    <location>
        <begin position="1"/>
        <end position="35"/>
    </location>
</feature>
<evidence type="ECO:0000256" key="1">
    <source>
        <dbReference type="SAM" id="SignalP"/>
    </source>
</evidence>
<keyword evidence="3" id="KW-1185">Reference proteome</keyword>
<dbReference type="RefSeq" id="WP_419186220.1">
    <property type="nucleotide sequence ID" value="NZ_CP036290.1"/>
</dbReference>
<keyword evidence="1" id="KW-0732">Signal</keyword>
<accession>A0A518CVV2</accession>
<dbReference type="AlphaFoldDB" id="A0A518CVV2"/>
<reference evidence="2 3" key="1">
    <citation type="submission" date="2019-02" db="EMBL/GenBank/DDBJ databases">
        <title>Deep-cultivation of Planctomycetes and their phenomic and genomic characterization uncovers novel biology.</title>
        <authorList>
            <person name="Wiegand S."/>
            <person name="Jogler M."/>
            <person name="Boedeker C."/>
            <person name="Pinto D."/>
            <person name="Vollmers J."/>
            <person name="Rivas-Marin E."/>
            <person name="Kohn T."/>
            <person name="Peeters S.H."/>
            <person name="Heuer A."/>
            <person name="Rast P."/>
            <person name="Oberbeckmann S."/>
            <person name="Bunk B."/>
            <person name="Jeske O."/>
            <person name="Meyerdierks A."/>
            <person name="Storesund J.E."/>
            <person name="Kallscheuer N."/>
            <person name="Luecker S."/>
            <person name="Lage O.M."/>
            <person name="Pohl T."/>
            <person name="Merkel B.J."/>
            <person name="Hornburger P."/>
            <person name="Mueller R.-W."/>
            <person name="Bruemmer F."/>
            <person name="Labrenz M."/>
            <person name="Spormann A.M."/>
            <person name="Op den Camp H."/>
            <person name="Overmann J."/>
            <person name="Amann R."/>
            <person name="Jetten M.S.M."/>
            <person name="Mascher T."/>
            <person name="Medema M.H."/>
            <person name="Devos D.P."/>
            <person name="Kaster A.-K."/>
            <person name="Ovreas L."/>
            <person name="Rohde M."/>
            <person name="Galperin M.Y."/>
            <person name="Jogler C."/>
        </authorList>
    </citation>
    <scope>NUCLEOTIDE SEQUENCE [LARGE SCALE GENOMIC DNA]</scope>
    <source>
        <strain evidence="2 3">Pla163</strain>
    </source>
</reference>
<evidence type="ECO:0000313" key="2">
    <source>
        <dbReference type="EMBL" id="QDU83345.1"/>
    </source>
</evidence>
<protein>
    <recommendedName>
        <fullName evidence="4">Outer membrane efflux protein</fullName>
    </recommendedName>
</protein>
<sequence precursor="true">MQPIADAPPRVRSAPRIAIALGACAATLLGTASCAAPTTESLDHSGALERLEARSDPFELERALERAALHRSPVTLPNDPLSVEPDDPAYWLVRALAWSPEVRASARTVSAAIADSKSAGAPQPIGFGLTDHEFGGDDERVELVATFDLLGLLGIGPARSERERAAAAVVVAAAELESEIWRSWLTVDAARLRFQAAAARERLLAEVLEQASADFDRIVILHERGWIGDAPAAAARAAVGSVERARSSVAADVAARRATLAHAAGVPPEDGAFEALLAPDRPASEPALRPNAELGDGALFEHPRLRELRTRFALREAEVRSVATSAWPNVGIGPHLGYEDDLAIGGVLQLTLPFPSSWRGRLAGAVERRDAVIEAYEDELHLLLVEERSARERRDEIHRRTTGATRLVVEGSTAGWSAARASFRVGRMPVLEWIDALYRRLGATTAEIDDAEALALAQVALAGARGPAGTRLPWQDERATEVTP</sequence>
<gene>
    <name evidence="2" type="ORF">Pla163_04440</name>
</gene>
<dbReference type="Proteomes" id="UP000319342">
    <property type="component" value="Chromosome"/>
</dbReference>
<proteinExistence type="predicted"/>
<dbReference type="SUPFAM" id="SSF56954">
    <property type="entry name" value="Outer membrane efflux proteins (OEP)"/>
    <property type="match status" value="1"/>
</dbReference>
<evidence type="ECO:0008006" key="4">
    <source>
        <dbReference type="Google" id="ProtNLM"/>
    </source>
</evidence>
<organism evidence="2 3">
    <name type="scientific">Rohdeia mirabilis</name>
    <dbReference type="NCBI Taxonomy" id="2528008"/>
    <lineage>
        <taxon>Bacteria</taxon>
        <taxon>Pseudomonadati</taxon>
        <taxon>Planctomycetota</taxon>
        <taxon>Planctomycetia</taxon>
        <taxon>Planctomycetia incertae sedis</taxon>
        <taxon>Rohdeia</taxon>
    </lineage>
</organism>
<evidence type="ECO:0000313" key="3">
    <source>
        <dbReference type="Proteomes" id="UP000319342"/>
    </source>
</evidence>